<accession>C6M378</accession>
<dbReference type="EMBL" id="ACKO02000004">
    <property type="protein sequence ID" value="EET45342.1"/>
    <property type="molecule type" value="Genomic_DNA"/>
</dbReference>
<evidence type="ECO:0000313" key="1">
    <source>
        <dbReference type="EMBL" id="EET45342.1"/>
    </source>
</evidence>
<keyword evidence="2" id="KW-1185">Reference proteome</keyword>
<dbReference type="AlphaFoldDB" id="C6M378"/>
<protein>
    <submittedName>
        <fullName evidence="1">Uncharacterized protein</fullName>
    </submittedName>
</protein>
<evidence type="ECO:0000313" key="2">
    <source>
        <dbReference type="Proteomes" id="UP000005365"/>
    </source>
</evidence>
<dbReference type="RefSeq" id="WP_003756905.1">
    <property type="nucleotide sequence ID" value="NZ_ACKO02000004.1"/>
</dbReference>
<gene>
    <name evidence="1" type="ORF">NEISICOT_00969</name>
</gene>
<reference evidence="1" key="1">
    <citation type="submission" date="2009-07" db="EMBL/GenBank/DDBJ databases">
        <authorList>
            <person name="Weinstock G."/>
            <person name="Sodergren E."/>
            <person name="Clifton S."/>
            <person name="Fulton L."/>
            <person name="Fulton B."/>
            <person name="Courtney L."/>
            <person name="Fronick C."/>
            <person name="Harrison M."/>
            <person name="Strong C."/>
            <person name="Farmer C."/>
            <person name="Delahaunty K."/>
            <person name="Markovic C."/>
            <person name="Hall O."/>
            <person name="Minx P."/>
            <person name="Tomlinson C."/>
            <person name="Mitreva M."/>
            <person name="Nelson J."/>
            <person name="Hou S."/>
            <person name="Wollam A."/>
            <person name="Pepin K.H."/>
            <person name="Johnson M."/>
            <person name="Bhonagiri V."/>
            <person name="Nash W.E."/>
            <person name="Warren W."/>
            <person name="Chinwalla A."/>
            <person name="Mardis E.R."/>
            <person name="Wilson R.K."/>
        </authorList>
    </citation>
    <scope>NUCLEOTIDE SEQUENCE [LARGE SCALE GENOMIC DNA]</scope>
    <source>
        <strain evidence="1">ATCC 29256</strain>
    </source>
</reference>
<comment type="caution">
    <text evidence="1">The sequence shown here is derived from an EMBL/GenBank/DDBJ whole genome shotgun (WGS) entry which is preliminary data.</text>
</comment>
<organism evidence="1 2">
    <name type="scientific">Neisseria sicca ATCC 29256</name>
    <dbReference type="NCBI Taxonomy" id="547045"/>
    <lineage>
        <taxon>Bacteria</taxon>
        <taxon>Pseudomonadati</taxon>
        <taxon>Pseudomonadota</taxon>
        <taxon>Betaproteobacteria</taxon>
        <taxon>Neisseriales</taxon>
        <taxon>Neisseriaceae</taxon>
        <taxon>Neisseria</taxon>
    </lineage>
</organism>
<name>C6M378_NEISI</name>
<sequence length="82" mass="9049">MNANLRKPLQNPLALIVLPALSQYLTQDGKVHLVDAEHAYRKGHAAAWLFNEFGVADAGLSRLYIDYLPVFSHSFISGVAAR</sequence>
<dbReference type="Proteomes" id="UP000005365">
    <property type="component" value="Unassembled WGS sequence"/>
</dbReference>
<proteinExistence type="predicted"/>